<keyword evidence="5" id="KW-0067">ATP-binding</keyword>
<dbReference type="InterPro" id="IPR056789">
    <property type="entry name" value="LRR_R13L1-DRL21"/>
</dbReference>
<evidence type="ECO:0000313" key="10">
    <source>
        <dbReference type="Proteomes" id="UP000235220"/>
    </source>
</evidence>
<dbReference type="InterPro" id="IPR058922">
    <property type="entry name" value="WHD_DRP"/>
</dbReference>
<dbReference type="Gene3D" id="1.10.8.430">
    <property type="entry name" value="Helical domain of apoptotic protease-activating factors"/>
    <property type="match status" value="1"/>
</dbReference>
<sequence length="1252" mass="141176">MAEVAGLLLSPFLQVLFERVASREFVDFFRSRKLDSGLLKRLKIVLLSANAVLEDAEELQFTKPMVKKWLDELKDAVYEAEDILDEIHTEVLQCKLDAEFQTISTKVRKTISTSLNPFVRKIEPKIKDVLETLDHLVQQKDAIGLKEGNGGKSSGRLSTASLVSESDIFGRTIDKEAIINLLLSDNVSGNELCVIAIVGMGGLGKTTLAQLVYNDDRMERPHFDLKVWVCVSDDFDVLKMTKTILEKLGLSSTNSDGKSLDWLQVTLQQNLTGKKFLLVLDDVWNKNYSEWEAFSNPFKSCAKGSRVLVTTRDKNVASIMRTTQIHDLKKLQEEDCWTLFSKHAFYSGNSNAHQELEVIGRQIVERCEGLPLAVKTIGALLWSKLDVSEWNKILRSEIWDLPTDIIPALRLSYKYLPLHLKHCFAYCSIFPKDYDLKKKKIILLWMAEGLLPQVKEKTMEQIGDDYFVDLVSRSLFQQSSENTLKFGMHDLVNDLARFVSGQFTFRLEGENSLEIENKTRHLSFANITVDTTKKFGALYEAKGLRTFLPIDSYNKILAKQHVQDLLPMLRRLRVLKLSHSRNLTELPDSIGKMKHLRHLDVSWTSIRKLPDSICKLCNLQTLKISNCDYLTEFPRDLHKLISLHHLDFSGGIEELPVRLGNLRHLQTLTKYIVSKQSRGGIEELGELANLGGNLCISNLQNVASPKHALAARLKDKKYLEQLKLEWNDENNISESQRAVLDNLQPHANLKSLSIIDYGGKSFSDWIGLHSFSNIAFLHLFNCKYCSVLPPLGQLPSLQSLSIVQFDGIDAVDRDFYGNCSASTKPFGALKVLNFRNMPKLEKWFAFGAEIEGGAFTHLEELEIVNCPKLTGELPIHPSSLSRLVIKECPLLVTSLPSAATLRELELRDCNEALFIEFPMGLQKLKIGGFDALESIPERLMDFNSSCLEELKISGCHSLTSLSSAGLPSTLKLLEINDCSKLELPMHWNYSSLETLRLENSCDSLQSFPLNLFPNLESIELIGCGNLESINVPQQHELDLVALSSIQINNCPNFVSFPNGGLRAPKLLHFEVINCQSLTSLPDKMHILLPSLWELYLVECPAVESFPEGGLNSKLAYIYIVDCEKLIANRRGWGLQNLPSIKFINIGGNCKDVDSFPEAGLLPPNLPSLCISNFPNMKSLDYKALRHLTSLDVLSIDSCPKLKFMYEEGLPPSISSLRISNCALLEKQLQSRTGKYRRKIAHIPCIYINYKLI</sequence>
<dbReference type="InterPro" id="IPR032675">
    <property type="entry name" value="LRR_dom_sf"/>
</dbReference>
<dbReference type="SUPFAM" id="SSF52540">
    <property type="entry name" value="P-loop containing nucleoside triphosphate hydrolases"/>
    <property type="match status" value="1"/>
</dbReference>
<dbReference type="InterPro" id="IPR027417">
    <property type="entry name" value="P-loop_NTPase"/>
</dbReference>
<dbReference type="FunFam" id="3.40.50.300:FF:001091">
    <property type="entry name" value="Probable disease resistance protein At1g61300"/>
    <property type="match status" value="1"/>
</dbReference>
<dbReference type="Pfam" id="PF23559">
    <property type="entry name" value="WHD_DRP"/>
    <property type="match status" value="1"/>
</dbReference>
<feature type="domain" description="Disease resistance N-terminal" evidence="7">
    <location>
        <begin position="9"/>
        <end position="101"/>
    </location>
</feature>
<dbReference type="Pfam" id="PF18052">
    <property type="entry name" value="Rx_N"/>
    <property type="match status" value="1"/>
</dbReference>
<feature type="domain" description="Disease resistance protein winged helix" evidence="8">
    <location>
        <begin position="429"/>
        <end position="496"/>
    </location>
</feature>
<dbReference type="KEGG" id="jre:109001707"/>
<dbReference type="GO" id="GO:0043531">
    <property type="term" value="F:ADP binding"/>
    <property type="evidence" value="ECO:0007669"/>
    <property type="project" value="InterPro"/>
</dbReference>
<keyword evidence="4" id="KW-0611">Plant defense</keyword>
<dbReference type="GeneID" id="109001707"/>
<proteinExistence type="predicted"/>
<keyword evidence="1" id="KW-0433">Leucine-rich repeat</keyword>
<dbReference type="Gene3D" id="1.20.5.4130">
    <property type="match status" value="1"/>
</dbReference>
<keyword evidence="3" id="KW-0547">Nucleotide-binding</keyword>
<feature type="domain" description="R13L1/DRL21-like LRR repeat region" evidence="9">
    <location>
        <begin position="681"/>
        <end position="804"/>
    </location>
</feature>
<evidence type="ECO:0000256" key="3">
    <source>
        <dbReference type="ARBA" id="ARBA00022741"/>
    </source>
</evidence>
<dbReference type="FunCoup" id="A0A2I4FSM7">
    <property type="interactions" value="682"/>
</dbReference>
<accession>A0A2I4FSM7</accession>
<feature type="domain" description="NB-ARC" evidence="6">
    <location>
        <begin position="174"/>
        <end position="345"/>
    </location>
</feature>
<dbReference type="Pfam" id="PF13855">
    <property type="entry name" value="LRR_8"/>
    <property type="match status" value="1"/>
</dbReference>
<protein>
    <submittedName>
        <fullName evidence="11">Disease resistance protein At3g14460</fullName>
    </submittedName>
</protein>
<dbReference type="FunFam" id="1.10.10.10:FF:000322">
    <property type="entry name" value="Probable disease resistance protein At1g63360"/>
    <property type="match status" value="1"/>
</dbReference>
<evidence type="ECO:0000256" key="5">
    <source>
        <dbReference type="ARBA" id="ARBA00022840"/>
    </source>
</evidence>
<reference evidence="11" key="1">
    <citation type="submission" date="2025-08" db="UniProtKB">
        <authorList>
            <consortium name="RefSeq"/>
        </authorList>
    </citation>
    <scope>IDENTIFICATION</scope>
    <source>
        <tissue evidence="11">Leaves</tissue>
    </source>
</reference>
<name>A0A2I4FSM7_JUGRE</name>
<dbReference type="Proteomes" id="UP000235220">
    <property type="component" value="Chromosome 14"/>
</dbReference>
<evidence type="ECO:0000259" key="6">
    <source>
        <dbReference type="Pfam" id="PF00931"/>
    </source>
</evidence>
<dbReference type="AlphaFoldDB" id="A0A2I4FSM7"/>
<dbReference type="InterPro" id="IPR001611">
    <property type="entry name" value="Leu-rich_rpt"/>
</dbReference>
<keyword evidence="2" id="KW-0677">Repeat</keyword>
<dbReference type="Pfam" id="PF25019">
    <property type="entry name" value="LRR_R13L1-DRL21"/>
    <property type="match status" value="1"/>
</dbReference>
<dbReference type="InterPro" id="IPR041118">
    <property type="entry name" value="Rx_N"/>
</dbReference>
<dbReference type="RefSeq" id="XP_018834652.1">
    <property type="nucleotide sequence ID" value="XM_018979107.2"/>
</dbReference>
<keyword evidence="10" id="KW-1185">Reference proteome</keyword>
<evidence type="ECO:0000256" key="2">
    <source>
        <dbReference type="ARBA" id="ARBA00022737"/>
    </source>
</evidence>
<evidence type="ECO:0000256" key="4">
    <source>
        <dbReference type="ARBA" id="ARBA00022821"/>
    </source>
</evidence>
<organism evidence="10 11">
    <name type="scientific">Juglans regia</name>
    <name type="common">English walnut</name>
    <dbReference type="NCBI Taxonomy" id="51240"/>
    <lineage>
        <taxon>Eukaryota</taxon>
        <taxon>Viridiplantae</taxon>
        <taxon>Streptophyta</taxon>
        <taxon>Embryophyta</taxon>
        <taxon>Tracheophyta</taxon>
        <taxon>Spermatophyta</taxon>
        <taxon>Magnoliopsida</taxon>
        <taxon>eudicotyledons</taxon>
        <taxon>Gunneridae</taxon>
        <taxon>Pentapetalae</taxon>
        <taxon>rosids</taxon>
        <taxon>fabids</taxon>
        <taxon>Fagales</taxon>
        <taxon>Juglandaceae</taxon>
        <taxon>Juglans</taxon>
    </lineage>
</organism>
<evidence type="ECO:0000259" key="8">
    <source>
        <dbReference type="Pfam" id="PF23559"/>
    </source>
</evidence>
<dbReference type="GO" id="GO:0005524">
    <property type="term" value="F:ATP binding"/>
    <property type="evidence" value="ECO:0007669"/>
    <property type="project" value="UniProtKB-KW"/>
</dbReference>
<dbReference type="Pfam" id="PF00931">
    <property type="entry name" value="NB-ARC"/>
    <property type="match status" value="1"/>
</dbReference>
<evidence type="ECO:0000259" key="7">
    <source>
        <dbReference type="Pfam" id="PF18052"/>
    </source>
</evidence>
<dbReference type="InterPro" id="IPR002182">
    <property type="entry name" value="NB-ARC"/>
</dbReference>
<dbReference type="Gene3D" id="1.10.10.10">
    <property type="entry name" value="Winged helix-like DNA-binding domain superfamily/Winged helix DNA-binding domain"/>
    <property type="match status" value="1"/>
</dbReference>
<dbReference type="InterPro" id="IPR036388">
    <property type="entry name" value="WH-like_DNA-bd_sf"/>
</dbReference>
<dbReference type="Gramene" id="Jr14_20830_p1">
    <property type="protein sequence ID" value="cds.Jr14_20830_p1"/>
    <property type="gene ID" value="Jr14_20830"/>
</dbReference>
<dbReference type="SUPFAM" id="SSF52058">
    <property type="entry name" value="L domain-like"/>
    <property type="match status" value="2"/>
</dbReference>
<dbReference type="Gene3D" id="3.40.50.300">
    <property type="entry name" value="P-loop containing nucleotide triphosphate hydrolases"/>
    <property type="match status" value="1"/>
</dbReference>
<evidence type="ECO:0000259" key="9">
    <source>
        <dbReference type="Pfam" id="PF25019"/>
    </source>
</evidence>
<dbReference type="GO" id="GO:0006952">
    <property type="term" value="P:defense response"/>
    <property type="evidence" value="ECO:0007669"/>
    <property type="project" value="UniProtKB-KW"/>
</dbReference>
<dbReference type="PRINTS" id="PR00364">
    <property type="entry name" value="DISEASERSIST"/>
</dbReference>
<dbReference type="PANTHER" id="PTHR36766">
    <property type="entry name" value="PLANT BROAD-SPECTRUM MILDEW RESISTANCE PROTEIN RPW8"/>
    <property type="match status" value="1"/>
</dbReference>
<dbReference type="OrthoDB" id="1896560at2759"/>
<evidence type="ECO:0000256" key="1">
    <source>
        <dbReference type="ARBA" id="ARBA00022614"/>
    </source>
</evidence>
<evidence type="ECO:0000313" key="11">
    <source>
        <dbReference type="RefSeq" id="XP_018834652.1"/>
    </source>
</evidence>
<dbReference type="InterPro" id="IPR042197">
    <property type="entry name" value="Apaf_helical"/>
</dbReference>
<dbReference type="Gene3D" id="3.80.10.10">
    <property type="entry name" value="Ribonuclease Inhibitor"/>
    <property type="match status" value="3"/>
</dbReference>
<dbReference type="GO" id="GO:0051707">
    <property type="term" value="P:response to other organism"/>
    <property type="evidence" value="ECO:0007669"/>
    <property type="project" value="UniProtKB-ARBA"/>
</dbReference>
<gene>
    <name evidence="11" type="primary">LOC109001707</name>
</gene>
<dbReference type="PANTHER" id="PTHR36766:SF40">
    <property type="entry name" value="DISEASE RESISTANCE PROTEIN RGA3"/>
    <property type="match status" value="1"/>
</dbReference>